<evidence type="ECO:0000259" key="7">
    <source>
        <dbReference type="Pfam" id="PF08240"/>
    </source>
</evidence>
<dbReference type="InterPro" id="IPR011032">
    <property type="entry name" value="GroES-like_sf"/>
</dbReference>
<dbReference type="Pfam" id="PF08240">
    <property type="entry name" value="ADH_N"/>
    <property type="match status" value="1"/>
</dbReference>
<accession>A0A075LGC8</accession>
<dbReference type="Proteomes" id="UP000027980">
    <property type="component" value="Chromosome"/>
</dbReference>
<dbReference type="SUPFAM" id="SSF50129">
    <property type="entry name" value="GroES-like"/>
    <property type="match status" value="1"/>
</dbReference>
<dbReference type="EMBL" id="CP008876">
    <property type="protein sequence ID" value="AIF65321.1"/>
    <property type="molecule type" value="Genomic_DNA"/>
</dbReference>
<dbReference type="GO" id="GO:0008270">
    <property type="term" value="F:zinc ion binding"/>
    <property type="evidence" value="ECO:0007669"/>
    <property type="project" value="InterPro"/>
</dbReference>
<proteinExistence type="inferred from homology"/>
<dbReference type="RefSeq" id="WP_038557729.1">
    <property type="nucleotide sequence ID" value="NZ_CP008876.1"/>
</dbReference>
<dbReference type="SUPFAM" id="SSF51735">
    <property type="entry name" value="NAD(P)-binding Rossmann-fold domains"/>
    <property type="match status" value="1"/>
</dbReference>
<feature type="domain" description="Alcohol dehydrogenase-like N-terminal" evidence="7">
    <location>
        <begin position="24"/>
        <end position="143"/>
    </location>
</feature>
<evidence type="ECO:0000256" key="3">
    <source>
        <dbReference type="ARBA" id="ARBA00022833"/>
    </source>
</evidence>
<evidence type="ECO:0000256" key="5">
    <source>
        <dbReference type="RuleBase" id="RU361277"/>
    </source>
</evidence>
<dbReference type="Gene3D" id="3.90.180.10">
    <property type="entry name" value="Medium-chain alcohol dehydrogenases, catalytic domain"/>
    <property type="match status" value="1"/>
</dbReference>
<dbReference type="InterPro" id="IPR013154">
    <property type="entry name" value="ADH-like_N"/>
</dbReference>
<dbReference type="AlphaFoldDB" id="A0A075LGC8"/>
<keyword evidence="2 5" id="KW-0479">Metal-binding</keyword>
<evidence type="ECO:0000313" key="9">
    <source>
        <dbReference type="Proteomes" id="UP000027980"/>
    </source>
</evidence>
<dbReference type="GeneID" id="34222565"/>
<dbReference type="PROSITE" id="PS00059">
    <property type="entry name" value="ADH_ZINC"/>
    <property type="match status" value="1"/>
</dbReference>
<comment type="similarity">
    <text evidence="5">Belongs to the zinc-containing alcohol dehydrogenase family.</text>
</comment>
<reference evidence="8 9" key="1">
    <citation type="submission" date="2014-07" db="EMBL/GenBank/DDBJ databases">
        <title>Complete genome sequence of a moderately halophilic bacterium Terribacillus aidingensis MP602, isolated from Cryptomeria fortunei in Tianmu mountain in China.</title>
        <authorList>
            <person name="Wang Y."/>
            <person name="Lu P."/>
            <person name="Zhang L."/>
        </authorList>
    </citation>
    <scope>NUCLEOTIDE SEQUENCE [LARGE SCALE GENOMIC DNA]</scope>
    <source>
        <strain evidence="8 9">MP602</strain>
    </source>
</reference>
<dbReference type="KEGG" id="tap:GZ22_00730"/>
<keyword evidence="4" id="KW-0560">Oxidoreductase</keyword>
<evidence type="ECO:0000256" key="1">
    <source>
        <dbReference type="ARBA" id="ARBA00001947"/>
    </source>
</evidence>
<comment type="cofactor">
    <cofactor evidence="1 5">
        <name>Zn(2+)</name>
        <dbReference type="ChEBI" id="CHEBI:29105"/>
    </cofactor>
</comment>
<name>A0A075LGC8_9BACI</name>
<dbReference type="GO" id="GO:0016491">
    <property type="term" value="F:oxidoreductase activity"/>
    <property type="evidence" value="ECO:0007669"/>
    <property type="project" value="UniProtKB-KW"/>
</dbReference>
<sequence length="378" mass="41140">MKAVTYQGIKDVRVKEVKAPSIKKPDDIIVKLTATAICGSDLHLIHGMVPNMPENYIIGHEPMGIVEEVGPEVTKVKKGDRVVIPFNVSCGECFFCQHDLESQCDNSNENGQMGAYFGYSDNNGGYPGGQAEYMRVPYGNFVPFKIPENSEVADEQLILLADAGSTAFWSVDNGGVKPGDTVIIFGCGPVGLLAQKFAWLKGAKRVIAVDYIDYRLEHAKRTNNVEVVNFEQHENTGEYLKEITKGGADVVIDAVGMDGKMTPMEFIGSGLKLQGGALGAFVMAAQCVRKGGNIQVTGAYGGRYNAFPFGDIFQRNVTIKSGQAPVIHTMPYLHGLLQDQKVDLADIITHILPLDQAKEGYEKFDTKTDGCIKVILKP</sequence>
<dbReference type="OrthoDB" id="9769198at2"/>
<keyword evidence="3 5" id="KW-0862">Zinc</keyword>
<dbReference type="InterPro" id="IPR002328">
    <property type="entry name" value="ADH_Zn_CS"/>
</dbReference>
<evidence type="ECO:0000256" key="4">
    <source>
        <dbReference type="ARBA" id="ARBA00023002"/>
    </source>
</evidence>
<evidence type="ECO:0000256" key="2">
    <source>
        <dbReference type="ARBA" id="ARBA00022723"/>
    </source>
</evidence>
<dbReference type="CDD" id="cd08283">
    <property type="entry name" value="FDH_like_1"/>
    <property type="match status" value="1"/>
</dbReference>
<dbReference type="Gene3D" id="3.40.50.720">
    <property type="entry name" value="NAD(P)-binding Rossmann-like Domain"/>
    <property type="match status" value="1"/>
</dbReference>
<evidence type="ECO:0000313" key="8">
    <source>
        <dbReference type="EMBL" id="AIF65321.1"/>
    </source>
</evidence>
<gene>
    <name evidence="8" type="ORF">GZ22_00730</name>
</gene>
<dbReference type="InterPro" id="IPR036291">
    <property type="entry name" value="NAD(P)-bd_dom_sf"/>
</dbReference>
<dbReference type="Pfam" id="PF00107">
    <property type="entry name" value="ADH_zinc_N"/>
    <property type="match status" value="1"/>
</dbReference>
<dbReference type="PANTHER" id="PTHR42813">
    <property type="entry name" value="ZINC-TYPE ALCOHOL DEHYDROGENASE-LIKE"/>
    <property type="match status" value="1"/>
</dbReference>
<dbReference type="PANTHER" id="PTHR42813:SF2">
    <property type="entry name" value="DEHYDROGENASE, ZINC-CONTAINING, PUTATIVE (AFU_ORTHOLOGUE AFUA_2G02810)-RELATED"/>
    <property type="match status" value="1"/>
</dbReference>
<dbReference type="InterPro" id="IPR013149">
    <property type="entry name" value="ADH-like_C"/>
</dbReference>
<dbReference type="HOGENOM" id="CLU_026673_11_3_9"/>
<protein>
    <submittedName>
        <fullName evidence="8">Dehydrogenase</fullName>
    </submittedName>
</protein>
<evidence type="ECO:0000259" key="6">
    <source>
        <dbReference type="Pfam" id="PF00107"/>
    </source>
</evidence>
<feature type="domain" description="Alcohol dehydrogenase-like C-terminal" evidence="6">
    <location>
        <begin position="189"/>
        <end position="256"/>
    </location>
</feature>
<organism evidence="8 9">
    <name type="scientific">Terribacillus saccharophilus</name>
    <dbReference type="NCBI Taxonomy" id="361277"/>
    <lineage>
        <taxon>Bacteria</taxon>
        <taxon>Bacillati</taxon>
        <taxon>Bacillota</taxon>
        <taxon>Bacilli</taxon>
        <taxon>Bacillales</taxon>
        <taxon>Bacillaceae</taxon>
        <taxon>Terribacillus</taxon>
    </lineage>
</organism>